<accession>A0A2R8AN02</accession>
<organism evidence="1 2">
    <name type="scientific">Pseudoprimorskyibacter insulae</name>
    <dbReference type="NCBI Taxonomy" id="1695997"/>
    <lineage>
        <taxon>Bacteria</taxon>
        <taxon>Pseudomonadati</taxon>
        <taxon>Pseudomonadota</taxon>
        <taxon>Alphaproteobacteria</taxon>
        <taxon>Rhodobacterales</taxon>
        <taxon>Paracoccaceae</taxon>
        <taxon>Pseudoprimorskyibacter</taxon>
    </lineage>
</organism>
<dbReference type="InterPro" id="IPR038058">
    <property type="entry name" value="PhnH-like_sp"/>
</dbReference>
<dbReference type="Gene3D" id="3.40.50.11310">
    <property type="entry name" value="Bacterial phosphonate metabolism protein PhnH"/>
    <property type="match status" value="1"/>
</dbReference>
<dbReference type="PIRSF" id="PIRSF020680">
    <property type="entry name" value="PhnH"/>
    <property type="match status" value="1"/>
</dbReference>
<sequence length="188" mass="20025">MQIAAQRGFDMPAYDSANAFRAAMSAIARPGTIQTIAPIAADLPFSQAAAVLLLTLCDHETSLFLAPDLDTPEARHWIAFHCGAPLATKADAMFALGSWDALAPLDDYAQGTPEYPDRSATLIVEMPEITQAGPRLTGPGIQTEAYLALPDTASLMANHAKFPRGVDLFLTSGCQIAALPRSTKIEVR</sequence>
<gene>
    <name evidence="1" type="primary">phnH</name>
    <name evidence="1" type="ORF">PRI8871_00009</name>
</gene>
<keyword evidence="1" id="KW-0808">Transferase</keyword>
<dbReference type="GO" id="GO:0019634">
    <property type="term" value="P:organic phosphonate metabolic process"/>
    <property type="evidence" value="ECO:0007669"/>
    <property type="project" value="InterPro"/>
</dbReference>
<dbReference type="EC" id="2.7.8.37" evidence="1"/>
<dbReference type="AlphaFoldDB" id="A0A2R8AN02"/>
<dbReference type="EMBL" id="OMOJ01000001">
    <property type="protein sequence ID" value="SPF77428.1"/>
    <property type="molecule type" value="Genomic_DNA"/>
</dbReference>
<dbReference type="OrthoDB" id="9814509at2"/>
<dbReference type="NCBIfam" id="TIGR03292">
    <property type="entry name" value="PhnH_redo"/>
    <property type="match status" value="1"/>
</dbReference>
<dbReference type="Pfam" id="PF05845">
    <property type="entry name" value="PhnH"/>
    <property type="match status" value="1"/>
</dbReference>
<keyword evidence="2" id="KW-1185">Reference proteome</keyword>
<evidence type="ECO:0000313" key="1">
    <source>
        <dbReference type="EMBL" id="SPF77428.1"/>
    </source>
</evidence>
<evidence type="ECO:0000313" key="2">
    <source>
        <dbReference type="Proteomes" id="UP000244904"/>
    </source>
</evidence>
<name>A0A2R8AN02_9RHOB</name>
<protein>
    <submittedName>
        <fullName evidence="1">Alpha-D-ribose 1-methylphosphonate 5-triphosphate synthase subunit PhnH</fullName>
        <ecNumber evidence="1">2.7.8.37</ecNumber>
    </submittedName>
</protein>
<proteinExistence type="predicted"/>
<reference evidence="2" key="1">
    <citation type="submission" date="2018-03" db="EMBL/GenBank/DDBJ databases">
        <authorList>
            <person name="Rodrigo-Torres L."/>
            <person name="Arahal R. D."/>
            <person name="Lucena T."/>
        </authorList>
    </citation>
    <scope>NUCLEOTIDE SEQUENCE [LARGE SCALE GENOMIC DNA]</scope>
    <source>
        <strain evidence="2">CECT 8871</strain>
    </source>
</reference>
<dbReference type="GO" id="GO:0061693">
    <property type="term" value="F:alpha-D-ribose 1-methylphosphonate 5-triphosphate synthase activity"/>
    <property type="evidence" value="ECO:0007669"/>
    <property type="project" value="UniProtKB-EC"/>
</dbReference>
<dbReference type="SUPFAM" id="SSF159709">
    <property type="entry name" value="PhnH-like"/>
    <property type="match status" value="1"/>
</dbReference>
<dbReference type="Proteomes" id="UP000244904">
    <property type="component" value="Unassembled WGS sequence"/>
</dbReference>
<dbReference type="InterPro" id="IPR008772">
    <property type="entry name" value="Phosphonate_metab_PhnH"/>
</dbReference>
<dbReference type="RefSeq" id="WP_108884148.1">
    <property type="nucleotide sequence ID" value="NZ_OMOJ01000001.1"/>
</dbReference>